<feature type="non-terminal residue" evidence="1">
    <location>
        <position position="42"/>
    </location>
</feature>
<reference evidence="1 2" key="1">
    <citation type="journal article" date="2018" name="Front. Plant Sci.">
        <title>Red Clover (Trifolium pratense) and Zigzag Clover (T. medium) - A Picture of Genomic Similarities and Differences.</title>
        <authorList>
            <person name="Dluhosova J."/>
            <person name="Istvanek J."/>
            <person name="Nedelnik J."/>
            <person name="Repkova J."/>
        </authorList>
    </citation>
    <scope>NUCLEOTIDE SEQUENCE [LARGE SCALE GENOMIC DNA]</scope>
    <source>
        <strain evidence="2">cv. 10/8</strain>
        <tissue evidence="1">Leaf</tissue>
    </source>
</reference>
<dbReference type="EMBL" id="LXQA010244478">
    <property type="protein sequence ID" value="MCI37424.1"/>
    <property type="molecule type" value="Genomic_DNA"/>
</dbReference>
<dbReference type="AlphaFoldDB" id="A0A392RMW7"/>
<organism evidence="1 2">
    <name type="scientific">Trifolium medium</name>
    <dbReference type="NCBI Taxonomy" id="97028"/>
    <lineage>
        <taxon>Eukaryota</taxon>
        <taxon>Viridiplantae</taxon>
        <taxon>Streptophyta</taxon>
        <taxon>Embryophyta</taxon>
        <taxon>Tracheophyta</taxon>
        <taxon>Spermatophyta</taxon>
        <taxon>Magnoliopsida</taxon>
        <taxon>eudicotyledons</taxon>
        <taxon>Gunneridae</taxon>
        <taxon>Pentapetalae</taxon>
        <taxon>rosids</taxon>
        <taxon>fabids</taxon>
        <taxon>Fabales</taxon>
        <taxon>Fabaceae</taxon>
        <taxon>Papilionoideae</taxon>
        <taxon>50 kb inversion clade</taxon>
        <taxon>NPAAA clade</taxon>
        <taxon>Hologalegina</taxon>
        <taxon>IRL clade</taxon>
        <taxon>Trifolieae</taxon>
        <taxon>Trifolium</taxon>
    </lineage>
</organism>
<protein>
    <submittedName>
        <fullName evidence="1">Uncharacterized protein</fullName>
    </submittedName>
</protein>
<dbReference type="Proteomes" id="UP000265520">
    <property type="component" value="Unassembled WGS sequence"/>
</dbReference>
<evidence type="ECO:0000313" key="2">
    <source>
        <dbReference type="Proteomes" id="UP000265520"/>
    </source>
</evidence>
<name>A0A392RMW7_9FABA</name>
<accession>A0A392RMW7</accession>
<keyword evidence="2" id="KW-1185">Reference proteome</keyword>
<comment type="caution">
    <text evidence="1">The sequence shown here is derived from an EMBL/GenBank/DDBJ whole genome shotgun (WGS) entry which is preliminary data.</text>
</comment>
<sequence length="42" mass="4891">MYRTTFEVKRFDEFGGECDCLQVGGSEGKPVFHERIHRRSGE</sequence>
<proteinExistence type="predicted"/>
<evidence type="ECO:0000313" key="1">
    <source>
        <dbReference type="EMBL" id="MCI37424.1"/>
    </source>
</evidence>